<dbReference type="AlphaFoldDB" id="A0A8J3S5N9"/>
<gene>
    <name evidence="1" type="ORF">Pro02_47900</name>
</gene>
<protein>
    <submittedName>
        <fullName evidence="1">Uncharacterized protein</fullName>
    </submittedName>
</protein>
<reference evidence="1" key="1">
    <citation type="submission" date="2021-01" db="EMBL/GenBank/DDBJ databases">
        <title>Whole genome shotgun sequence of Planobispora rosea NBRC 15558.</title>
        <authorList>
            <person name="Komaki H."/>
            <person name="Tamura T."/>
        </authorList>
    </citation>
    <scope>NUCLEOTIDE SEQUENCE</scope>
    <source>
        <strain evidence="1">NBRC 15558</strain>
    </source>
</reference>
<dbReference type="EMBL" id="BOOI01000046">
    <property type="protein sequence ID" value="GIH86382.1"/>
    <property type="molecule type" value="Genomic_DNA"/>
</dbReference>
<comment type="caution">
    <text evidence="1">The sequence shown here is derived from an EMBL/GenBank/DDBJ whole genome shotgun (WGS) entry which is preliminary data.</text>
</comment>
<proteinExistence type="predicted"/>
<sequence>MVGAHGGDALGVAAAAEFGATARASYYLMNEAKVHQGQGAVYLEIQREAEEMFGDRLLPLMRLSVRIPEAYGAQEPVAIWDPSVPFVATINGVLDRFGYPDKNAA</sequence>
<keyword evidence="2" id="KW-1185">Reference proteome</keyword>
<name>A0A8J3S5N9_PLARO</name>
<organism evidence="1 2">
    <name type="scientific">Planobispora rosea</name>
    <dbReference type="NCBI Taxonomy" id="35762"/>
    <lineage>
        <taxon>Bacteria</taxon>
        <taxon>Bacillati</taxon>
        <taxon>Actinomycetota</taxon>
        <taxon>Actinomycetes</taxon>
        <taxon>Streptosporangiales</taxon>
        <taxon>Streptosporangiaceae</taxon>
        <taxon>Planobispora</taxon>
    </lineage>
</organism>
<dbReference type="RefSeq" id="WP_189242961.1">
    <property type="nucleotide sequence ID" value="NZ_BMQP01000026.1"/>
</dbReference>
<dbReference type="Proteomes" id="UP000655044">
    <property type="component" value="Unassembled WGS sequence"/>
</dbReference>
<evidence type="ECO:0000313" key="2">
    <source>
        <dbReference type="Proteomes" id="UP000655044"/>
    </source>
</evidence>
<accession>A0A8J3S5N9</accession>
<evidence type="ECO:0000313" key="1">
    <source>
        <dbReference type="EMBL" id="GIH86382.1"/>
    </source>
</evidence>